<evidence type="ECO:0000313" key="2">
    <source>
        <dbReference type="Proteomes" id="UP000075420"/>
    </source>
</evidence>
<proteinExistence type="predicted"/>
<accession>A0A150P8B6</accession>
<name>A0A150P8B6_SORCE</name>
<gene>
    <name evidence="1" type="ORF">BE08_13600</name>
</gene>
<dbReference type="Proteomes" id="UP000075420">
    <property type="component" value="Unassembled WGS sequence"/>
</dbReference>
<dbReference type="EMBL" id="JELY01002657">
    <property type="protein sequence ID" value="KYF51932.1"/>
    <property type="molecule type" value="Genomic_DNA"/>
</dbReference>
<protein>
    <submittedName>
        <fullName evidence="1">Uncharacterized protein</fullName>
    </submittedName>
</protein>
<evidence type="ECO:0000313" key="1">
    <source>
        <dbReference type="EMBL" id="KYF51932.1"/>
    </source>
</evidence>
<reference evidence="1 2" key="1">
    <citation type="submission" date="2014-02" db="EMBL/GenBank/DDBJ databases">
        <title>The small core and large imbalanced accessory genome model reveals a collaborative survival strategy of Sorangium cellulosum strains in nature.</title>
        <authorList>
            <person name="Han K."/>
            <person name="Peng R."/>
            <person name="Blom J."/>
            <person name="Li Y.-Z."/>
        </authorList>
    </citation>
    <scope>NUCLEOTIDE SEQUENCE [LARGE SCALE GENOMIC DNA]</scope>
    <source>
        <strain evidence="1 2">So0157-25</strain>
    </source>
</reference>
<comment type="caution">
    <text evidence="1">The sequence shown here is derived from an EMBL/GenBank/DDBJ whole genome shotgun (WGS) entry which is preliminary data.</text>
</comment>
<sequence length="91" mass="9717">MLLERELCCRDGRDARVHVNVCLHAGQVLVRASEVVGGELMDVAAWAPEIRLPGVTATQAMLAGLELDADPLECAPALRSVVRRAGGARSR</sequence>
<organism evidence="1 2">
    <name type="scientific">Sorangium cellulosum</name>
    <name type="common">Polyangium cellulosum</name>
    <dbReference type="NCBI Taxonomy" id="56"/>
    <lineage>
        <taxon>Bacteria</taxon>
        <taxon>Pseudomonadati</taxon>
        <taxon>Myxococcota</taxon>
        <taxon>Polyangia</taxon>
        <taxon>Polyangiales</taxon>
        <taxon>Polyangiaceae</taxon>
        <taxon>Sorangium</taxon>
    </lineage>
</organism>
<dbReference type="AlphaFoldDB" id="A0A150P8B6"/>